<dbReference type="InterPro" id="IPR006201">
    <property type="entry name" value="Neur_channel"/>
</dbReference>
<evidence type="ECO:0000256" key="20">
    <source>
        <dbReference type="SAM" id="Phobius"/>
    </source>
</evidence>
<dbReference type="OMA" id="KMEIYAI"/>
<comment type="subcellular location">
    <subcellularLocation>
        <location evidence="15">Postsynaptic cell membrane</location>
        <topology evidence="15">Multi-pass membrane protein</topology>
    </subcellularLocation>
</comment>
<dbReference type="Gene3D" id="2.70.170.10">
    <property type="entry name" value="Neurotransmitter-gated ion-channel ligand-binding domain"/>
    <property type="match status" value="1"/>
</dbReference>
<evidence type="ECO:0000313" key="23">
    <source>
        <dbReference type="Ensembl" id="ENSPFOP00000029087.1"/>
    </source>
</evidence>
<dbReference type="InterPro" id="IPR036719">
    <property type="entry name" value="Neuro-gated_channel_TM_sf"/>
</dbReference>
<dbReference type="Pfam" id="PF02931">
    <property type="entry name" value="Neur_chan_LBD"/>
    <property type="match status" value="1"/>
</dbReference>
<protein>
    <submittedName>
        <fullName evidence="23">Uncharacterized protein</fullName>
    </submittedName>
</protein>
<dbReference type="eggNOG" id="KOG3645">
    <property type="taxonomic scope" value="Eukaryota"/>
</dbReference>
<evidence type="ECO:0000256" key="6">
    <source>
        <dbReference type="ARBA" id="ARBA00023018"/>
    </source>
</evidence>
<evidence type="ECO:0000256" key="3">
    <source>
        <dbReference type="ARBA" id="ARBA00022692"/>
    </source>
</evidence>
<evidence type="ECO:0000256" key="10">
    <source>
        <dbReference type="ARBA" id="ARBA00023170"/>
    </source>
</evidence>
<dbReference type="PROSITE" id="PS00236">
    <property type="entry name" value="NEUROTR_ION_CHANNEL"/>
    <property type="match status" value="1"/>
</dbReference>
<evidence type="ECO:0000259" key="22">
    <source>
        <dbReference type="Pfam" id="PF02932"/>
    </source>
</evidence>
<keyword evidence="12" id="KW-0628">Postsynaptic cell membrane</keyword>
<keyword evidence="6" id="KW-0770">Synapse</keyword>
<dbReference type="InterPro" id="IPR038050">
    <property type="entry name" value="Neuro_actylchol_rec"/>
</dbReference>
<dbReference type="FunFam" id="2.70.170.10:FF:000017">
    <property type="entry name" value="5-hydroxytryptamine receptor 3A"/>
    <property type="match status" value="1"/>
</dbReference>
<dbReference type="AlphaFoldDB" id="A0A096MCE6"/>
<evidence type="ECO:0000256" key="17">
    <source>
        <dbReference type="ARBA" id="ARBA00036239"/>
    </source>
</evidence>
<evidence type="ECO:0000256" key="11">
    <source>
        <dbReference type="ARBA" id="ARBA00023180"/>
    </source>
</evidence>
<dbReference type="GO" id="GO:0004888">
    <property type="term" value="F:transmembrane signaling receptor activity"/>
    <property type="evidence" value="ECO:0007669"/>
    <property type="project" value="InterPro"/>
</dbReference>
<feature type="transmembrane region" description="Helical" evidence="20">
    <location>
        <begin position="229"/>
        <end position="249"/>
    </location>
</feature>
<dbReference type="STRING" id="48698.ENSPFOP00000029087"/>
<keyword evidence="5 20" id="KW-1133">Transmembrane helix</keyword>
<dbReference type="Pfam" id="PF02932">
    <property type="entry name" value="Neur_chan_memb"/>
    <property type="match status" value="1"/>
</dbReference>
<dbReference type="Gene3D" id="1.20.58.390">
    <property type="entry name" value="Neurotransmitter-gated ion-channel transmembrane domain"/>
    <property type="match status" value="1"/>
</dbReference>
<name>A0A096MCE6_POEFO</name>
<keyword evidence="2" id="KW-1003">Cell membrane</keyword>
<dbReference type="SUPFAM" id="SSF90112">
    <property type="entry name" value="Neurotransmitter-gated ion-channel transmembrane pore"/>
    <property type="match status" value="1"/>
</dbReference>
<keyword evidence="10" id="KW-0675">Receptor</keyword>
<dbReference type="InterPro" id="IPR006202">
    <property type="entry name" value="Neur_chan_lig-bd"/>
</dbReference>
<dbReference type="SUPFAM" id="SSF63712">
    <property type="entry name" value="Nicotinic receptor ligand binding domain-like"/>
    <property type="match status" value="1"/>
</dbReference>
<evidence type="ECO:0000256" key="9">
    <source>
        <dbReference type="ARBA" id="ARBA00023157"/>
    </source>
</evidence>
<evidence type="ECO:0000256" key="2">
    <source>
        <dbReference type="ARBA" id="ARBA00022475"/>
    </source>
</evidence>
<feature type="transmembrane region" description="Helical" evidence="20">
    <location>
        <begin position="194"/>
        <end position="217"/>
    </location>
</feature>
<dbReference type="InterPro" id="IPR036734">
    <property type="entry name" value="Neur_chan_lig-bd_sf"/>
</dbReference>
<feature type="domain" description="Neurotransmitter-gated ion-channel ligand-binding" evidence="21">
    <location>
        <begin position="1"/>
        <end position="192"/>
    </location>
</feature>
<feature type="transmembrane region" description="Helical" evidence="20">
    <location>
        <begin position="255"/>
        <end position="280"/>
    </location>
</feature>
<comment type="catalytic activity">
    <reaction evidence="18">
        <text>Ca(2+)(in) = Ca(2+)(out)</text>
        <dbReference type="Rhea" id="RHEA:29671"/>
        <dbReference type="ChEBI" id="CHEBI:29108"/>
    </reaction>
</comment>
<evidence type="ECO:0000256" key="15">
    <source>
        <dbReference type="ARBA" id="ARBA00034104"/>
    </source>
</evidence>
<evidence type="ECO:0000256" key="5">
    <source>
        <dbReference type="ARBA" id="ARBA00022989"/>
    </source>
</evidence>
<comment type="catalytic activity">
    <reaction evidence="16">
        <text>K(+)(in) = K(+)(out)</text>
        <dbReference type="Rhea" id="RHEA:29463"/>
        <dbReference type="ChEBI" id="CHEBI:29103"/>
    </reaction>
</comment>
<keyword evidence="7" id="KW-0406">Ion transport</keyword>
<keyword evidence="11" id="KW-0325">Glycoprotein</keyword>
<evidence type="ECO:0000313" key="24">
    <source>
        <dbReference type="Proteomes" id="UP000028760"/>
    </source>
</evidence>
<dbReference type="Ensembl" id="ENSPFOT00000023626.1">
    <property type="protein sequence ID" value="ENSPFOP00000029087.1"/>
    <property type="gene ID" value="ENSPFOG00000023160.1"/>
</dbReference>
<keyword evidence="4" id="KW-0732">Signal</keyword>
<keyword evidence="14" id="KW-0407">Ion channel</keyword>
<dbReference type="EMBL" id="AYCK01007307">
    <property type="status" value="NOT_ANNOTATED_CDS"/>
    <property type="molecule type" value="Genomic_DNA"/>
</dbReference>
<evidence type="ECO:0000256" key="13">
    <source>
        <dbReference type="ARBA" id="ARBA00023286"/>
    </source>
</evidence>
<evidence type="ECO:0000256" key="18">
    <source>
        <dbReference type="ARBA" id="ARBA00036634"/>
    </source>
</evidence>
<evidence type="ECO:0000256" key="14">
    <source>
        <dbReference type="ARBA" id="ARBA00023303"/>
    </source>
</evidence>
<reference evidence="23" key="3">
    <citation type="submission" date="2025-09" db="UniProtKB">
        <authorList>
            <consortium name="Ensembl"/>
        </authorList>
    </citation>
    <scope>IDENTIFICATION</scope>
</reference>
<accession>A0A096MCE6</accession>
<keyword evidence="1" id="KW-0813">Transport</keyword>
<reference evidence="24" key="1">
    <citation type="submission" date="2013-10" db="EMBL/GenBank/DDBJ databases">
        <authorList>
            <person name="Schartl M."/>
            <person name="Warren W."/>
        </authorList>
    </citation>
    <scope>NUCLEOTIDE SEQUENCE [LARGE SCALE GENOMIC DNA]</scope>
    <source>
        <strain evidence="24">female</strain>
    </source>
</reference>
<feature type="transmembrane region" description="Helical" evidence="20">
    <location>
        <begin position="395"/>
        <end position="416"/>
    </location>
</feature>
<dbReference type="GO" id="GO:0005230">
    <property type="term" value="F:extracellular ligand-gated monoatomic ion channel activity"/>
    <property type="evidence" value="ECO:0007669"/>
    <property type="project" value="InterPro"/>
</dbReference>
<comment type="function">
    <text evidence="19">Forms serotonin (5-hydroxytryptamine/5-HT3)-activated cation-selective channel complexes, which when activated cause fast, depolarizing responses in neurons.</text>
</comment>
<dbReference type="InterPro" id="IPR006029">
    <property type="entry name" value="Neurotrans-gated_channel_TM"/>
</dbReference>
<evidence type="ECO:0000256" key="16">
    <source>
        <dbReference type="ARBA" id="ARBA00034430"/>
    </source>
</evidence>
<dbReference type="Proteomes" id="UP000028760">
    <property type="component" value="Unassembled WGS sequence"/>
</dbReference>
<keyword evidence="3 20" id="KW-0812">Transmembrane</keyword>
<keyword evidence="13" id="KW-1071">Ligand-gated ion channel</keyword>
<reference evidence="23" key="2">
    <citation type="submission" date="2025-08" db="UniProtKB">
        <authorList>
            <consortium name="Ensembl"/>
        </authorList>
    </citation>
    <scope>IDENTIFICATION</scope>
</reference>
<dbReference type="GeneTree" id="ENSGT00940000163471"/>
<evidence type="ECO:0000256" key="4">
    <source>
        <dbReference type="ARBA" id="ARBA00022729"/>
    </source>
</evidence>
<comment type="catalytic activity">
    <reaction evidence="17">
        <text>Na(+)(in) = Na(+)(out)</text>
        <dbReference type="Rhea" id="RHEA:34963"/>
        <dbReference type="ChEBI" id="CHEBI:29101"/>
    </reaction>
</comment>
<evidence type="ECO:0000259" key="21">
    <source>
        <dbReference type="Pfam" id="PF02931"/>
    </source>
</evidence>
<dbReference type="EMBL" id="AYCK01007308">
    <property type="status" value="NOT_ANNOTATED_CDS"/>
    <property type="molecule type" value="Genomic_DNA"/>
</dbReference>
<dbReference type="GO" id="GO:0045211">
    <property type="term" value="C:postsynaptic membrane"/>
    <property type="evidence" value="ECO:0007669"/>
    <property type="project" value="UniProtKB-SubCell"/>
</dbReference>
<organism evidence="23 24">
    <name type="scientific">Poecilia formosa</name>
    <name type="common">Amazon molly</name>
    <name type="synonym">Limia formosa</name>
    <dbReference type="NCBI Taxonomy" id="48698"/>
    <lineage>
        <taxon>Eukaryota</taxon>
        <taxon>Metazoa</taxon>
        <taxon>Chordata</taxon>
        <taxon>Craniata</taxon>
        <taxon>Vertebrata</taxon>
        <taxon>Euteleostomi</taxon>
        <taxon>Actinopterygii</taxon>
        <taxon>Neopterygii</taxon>
        <taxon>Teleostei</taxon>
        <taxon>Neoteleostei</taxon>
        <taxon>Acanthomorphata</taxon>
        <taxon>Ovalentaria</taxon>
        <taxon>Atherinomorphae</taxon>
        <taxon>Cyprinodontiformes</taxon>
        <taxon>Poeciliidae</taxon>
        <taxon>Poeciliinae</taxon>
        <taxon>Poecilia</taxon>
    </lineage>
</organism>
<evidence type="ECO:0000256" key="19">
    <source>
        <dbReference type="ARBA" id="ARBA00037540"/>
    </source>
</evidence>
<evidence type="ECO:0000256" key="12">
    <source>
        <dbReference type="ARBA" id="ARBA00023257"/>
    </source>
</evidence>
<evidence type="ECO:0000256" key="7">
    <source>
        <dbReference type="ARBA" id="ARBA00023065"/>
    </source>
</evidence>
<feature type="domain" description="Neurotransmitter-gated ion-channel transmembrane" evidence="22">
    <location>
        <begin position="201"/>
        <end position="410"/>
    </location>
</feature>
<dbReference type="InterPro" id="IPR018000">
    <property type="entry name" value="Neurotransmitter_ion_chnl_CS"/>
</dbReference>
<evidence type="ECO:0000256" key="1">
    <source>
        <dbReference type="ARBA" id="ARBA00022448"/>
    </source>
</evidence>
<keyword evidence="24" id="KW-1185">Reference proteome</keyword>
<keyword evidence="9" id="KW-1015">Disulfide bond</keyword>
<keyword evidence="8 20" id="KW-0472">Membrane</keyword>
<evidence type="ECO:0000256" key="8">
    <source>
        <dbReference type="ARBA" id="ARBA00023136"/>
    </source>
</evidence>
<sequence>RPVKNHKRAVHVHFKMEIYAILDVREADQSFISYISFMTGWINEFIDWNEEDYCGIFSVVVPRESLWMPSFLFSYRTEKDKDVPNPFLRVTSSGWVLHTDDKLVISTCKMKIFHFPFDIQSCKMTVRSLSYTSEELLIGTIEDNEMITEWSHDSIWTQYEWEFLSLSVTKKTVRYFASNQTYFVYTVTMQRKSALYVVNFLLPVLFFLCLDFVSLLMPTGGGDKISFKITVLLAVTVMQLILIEIIPFTTSRIPLIVIFCMGIFALMLLGLLETIFLNYLMEKDSSSLEICVKHFLLDIHRSMKLLCSPSTIFHFLPEIIKASSTASTTDEIINMTNQTASMCKGDSSSQLTELFLAVEKVSDELGEMKKTFLDKESEEKKDGYWTRVAKKVDKIFSILYVLAAILFLVVVLSVWFSKSDLSE</sequence>
<proteinExistence type="predicted"/>
<dbReference type="PANTHER" id="PTHR18945">
    <property type="entry name" value="NEUROTRANSMITTER GATED ION CHANNEL"/>
    <property type="match status" value="1"/>
</dbReference>